<keyword evidence="6 14" id="KW-0548">Nucleotidyltransferase</keyword>
<evidence type="ECO:0000256" key="12">
    <source>
        <dbReference type="ARBA" id="ARBA00023163"/>
    </source>
</evidence>
<comment type="similarity">
    <text evidence="2 14">Belongs to the RNA polymerase beta' chain family.</text>
</comment>
<keyword evidence="3 14" id="KW-0240">DNA-directed RNA polymerase</keyword>
<dbReference type="InterPro" id="IPR007081">
    <property type="entry name" value="RNA_pol_Rpb1_5"/>
</dbReference>
<dbReference type="Gene3D" id="4.10.860.120">
    <property type="entry name" value="RNA polymerase II, clamp domain"/>
    <property type="match status" value="1"/>
</dbReference>
<feature type="compositionally biased region" description="Low complexity" evidence="15">
    <location>
        <begin position="1501"/>
        <end position="1528"/>
    </location>
</feature>
<evidence type="ECO:0000256" key="7">
    <source>
        <dbReference type="ARBA" id="ARBA00022723"/>
    </source>
</evidence>
<dbReference type="CDD" id="cd02584">
    <property type="entry name" value="RNAP_II_Rpb1_C"/>
    <property type="match status" value="1"/>
</dbReference>
<dbReference type="InterPro" id="IPR007075">
    <property type="entry name" value="RNA_pol_Rpb1_6"/>
</dbReference>
<dbReference type="InterPro" id="IPR000722">
    <property type="entry name" value="RNA_pol_asu"/>
</dbReference>
<keyword evidence="8" id="KW-0677">Repeat</keyword>
<dbReference type="EC" id="2.7.7.6" evidence="14"/>
<dbReference type="Gene3D" id="2.40.40.20">
    <property type="match status" value="1"/>
</dbReference>
<dbReference type="Pfam" id="PF05001">
    <property type="entry name" value="RNA_pol_Rpb1_R"/>
    <property type="match status" value="15"/>
</dbReference>
<dbReference type="Gene3D" id="1.10.150.390">
    <property type="match status" value="1"/>
</dbReference>
<protein>
    <recommendedName>
        <fullName evidence="14">DNA-directed RNA polymerase subunit</fullName>
        <ecNumber evidence="14">2.7.7.6</ecNumber>
    </recommendedName>
</protein>
<feature type="region of interest" description="Disordered" evidence="15">
    <location>
        <begin position="1501"/>
        <end position="1832"/>
    </location>
</feature>
<evidence type="ECO:0000256" key="13">
    <source>
        <dbReference type="ARBA" id="ARBA00023242"/>
    </source>
</evidence>
<evidence type="ECO:0000256" key="14">
    <source>
        <dbReference type="RuleBase" id="RU004279"/>
    </source>
</evidence>
<comment type="catalytic activity">
    <reaction evidence="14">
        <text>RNA(n) + a ribonucleoside 5'-triphosphate = RNA(n+1) + diphosphate</text>
        <dbReference type="Rhea" id="RHEA:21248"/>
        <dbReference type="Rhea" id="RHEA-COMP:14527"/>
        <dbReference type="Rhea" id="RHEA-COMP:17342"/>
        <dbReference type="ChEBI" id="CHEBI:33019"/>
        <dbReference type="ChEBI" id="CHEBI:61557"/>
        <dbReference type="ChEBI" id="CHEBI:140395"/>
        <dbReference type="EC" id="2.7.7.6"/>
    </reaction>
</comment>
<dbReference type="CDD" id="cd02733">
    <property type="entry name" value="RNAP_II_RPB1_N"/>
    <property type="match status" value="1"/>
</dbReference>
<reference evidence="17 18" key="1">
    <citation type="submission" date="2022-01" db="EMBL/GenBank/DDBJ databases">
        <title>A chromosomal length assembly of Cordylochernes scorpioides.</title>
        <authorList>
            <person name="Zeh D."/>
            <person name="Zeh J."/>
        </authorList>
    </citation>
    <scope>NUCLEOTIDE SEQUENCE [LARGE SCALE GENOMIC DNA]</scope>
    <source>
        <strain evidence="17">IN4F17</strain>
        <tissue evidence="17">Whole Body</tissue>
    </source>
</reference>
<sequence>MEMQKPMKKIQMRESDVTSIQFSLLSPEQIKAISVVATTNPGFMENGKPIPGGLMDPRQGSISVGELCSTCRQKHRECAGHFGHIELSVPIFHPGCIGTVHKILQCICFYCSTLLIKPENAKIQTIMERFKGQNRLQQLHELCSKVKKCELSIDDKGNLIENSLGCGKNQPSIKTKQMEFTAEWKKPNCEDEMNKMYISASMILEIFSKMSDTAIEAVGMNTTFSRPEWMILKVIPVAPHSVRPAVKCGNKLGHDDITLKLRDIIKANKEVERVINQQIPNFIVREKINALQYHVATMMQSNVPGLPEAITKNGRKIKSIADRIKGKEGRIRTNLMGKRVNHSARTVISPDPNLRIDEVGVPISIAKTLTIPETVHKYNIEWLQRLVENGPFQLPGASAIIRENGQRINLHMNKNSSDLVLMTGDIVERCLINGDVVVFNRQPSLHKMSMMAHKVRILPFSTFRMNLSCTTPYNADFDGDEMNLHVPQDPATRVEVEQLSLVPTQIVAPQANKPCMGIVQDTLTAVFMMTRRDVFIEKGELMRILFQSNDWDGVIPPPTIFKPKPLWTGKQLFSILLNENINLDRKHSAHDSAEDTGPYKWITPGDTRVIIQNGVLISGIICKKIVGTSEGSLMHLLFMEVGPSRTAAFYNNLQVIVNNWFVEVSLTLSYSDTVAEEDTVIKIKNEIEEAKVEVMEFWDKSLKGTLELLPGNSMFNTFESQVSKTLNTVRDKTGSLADKSLTHFNNFKKMIDSGSKGSKINISQIMACVGQQGIGGKRVPDGYHKRTLACFTKCDYSYLSRGFVEDSYHDGLNVIEFYFHTMAGREGIIDTAVKTAETGYIQRRLVKAMEDLMVQYDGTVRNSSDEVLQFAYGEDGMDGAFMESQTIPIITPSDKAFENEFKFDIKNEDKIKNIFSYEALEEMKSEETVTAVMNEWERLEKDRETLRSIFPSGESKVVLPCNLQKLIKQAQHTYRIDPRTDTTDLTPRIVTKEVEDLISVLNMEEDNGIETKPNILLHGLIRSTFCSKKVTEEYRLNRESFNWVLEEIEERYQRSLVNPGEMVGMIAAQSLGEPATQMTLNTFHYAGVSAKNVTLGVPRLNEILNLSKNPKTPSLTIYLTGEAATNAEIAKEIACRMEHVTMEKFVQCSNVWYDPDTTKTVIPEDQELVDLYNELPDDNSRPLSPWILRFVMNRKNMVAYKVSMEMIAEAINKEFGDDLNCVFSDDNSEQLVLRLRSVAEDENYEVEDQIFLKHIENSMLNDMTIQGIPSISRVYMQLPNDDSKKRTIIAENGEMKKVQEWVLETDGNGLQQVLALRDVDSVRTYSNDIYETFEVLGIEAVRKNIEKEINNLISFDGSYVNSRHLALLCDVMTAKGHLMAITRHGINRRDNGPLMRCSFEESVDVLTKAACHAEVDYLKGVSECIMVGKQCRIGTGLSQCLLSNNVEKIFKDVPNANFEDSSSNLKWLNKNQSNFGTEYLSPIYSPEGAFSSDYSSEYSFGSPQFSPDSPSRFSDSSCISPRSPNSPNYAPESPRYSMTSPIYSAKSPSFSPTSPSYSPTSPSYSPTSPSYSPTSPSYSPTSPSYSPTSPSYSPTSPSYSPTSPSYSPTSPSYSPTSPSYSPTSPSYSPTSPSYSPTSPSYSPTSPSYSPTSPSYSPTSPSYSPTSPSYSPTSPSYSPTSPSYSPTSPSYSPTSPSYSPTSPSYSPTSPSYSPTSPSYSPTSPSYSAISPRYSPTSPSYSATSPSYSPTSPSYSPTSPSYSPTSPRYSPTSPSYSATSPSYSPTSSPYSSTSPRYSPTSPSYTPNTPDYTPSSPSYSFNQSEDSYDSSDGEC</sequence>
<dbReference type="SMART" id="SM00663">
    <property type="entry name" value="RPOLA_N"/>
    <property type="match status" value="1"/>
</dbReference>
<dbReference type="InterPro" id="IPR006592">
    <property type="entry name" value="RNA_pol_N"/>
</dbReference>
<dbReference type="InterPro" id="IPR007083">
    <property type="entry name" value="RNA_pol_Rpb1_4"/>
</dbReference>
<dbReference type="InterPro" id="IPR007080">
    <property type="entry name" value="RNA_pol_Rpb1_1"/>
</dbReference>
<comment type="function">
    <text evidence="14">DNA-dependent RNA polymerase catalyzes the transcription of DNA into RNA using the four ribonucleoside triphosphates as substrates.</text>
</comment>
<dbReference type="InterPro" id="IPR042102">
    <property type="entry name" value="RNA_pol_Rpb1_3_sf"/>
</dbReference>
<feature type="compositionally biased region" description="Low complexity" evidence="15">
    <location>
        <begin position="1547"/>
        <end position="1817"/>
    </location>
</feature>
<dbReference type="Gene3D" id="3.30.1360.140">
    <property type="match status" value="1"/>
</dbReference>
<dbReference type="PANTHER" id="PTHR19376:SF37">
    <property type="entry name" value="DNA-DIRECTED RNA POLYMERASE II SUBUNIT RPB1"/>
    <property type="match status" value="1"/>
</dbReference>
<evidence type="ECO:0000256" key="1">
    <source>
        <dbReference type="ARBA" id="ARBA00004123"/>
    </source>
</evidence>
<dbReference type="InterPro" id="IPR007073">
    <property type="entry name" value="RNA_pol_Rpb1_7"/>
</dbReference>
<keyword evidence="7" id="KW-0479">Metal-binding</keyword>
<keyword evidence="18" id="KW-1185">Reference proteome</keyword>
<dbReference type="Gene3D" id="6.10.250.2940">
    <property type="match status" value="1"/>
</dbReference>
<proteinExistence type="inferred from homology"/>
<evidence type="ECO:0000256" key="15">
    <source>
        <dbReference type="SAM" id="MobiDB-lite"/>
    </source>
</evidence>
<evidence type="ECO:0000259" key="16">
    <source>
        <dbReference type="SMART" id="SM00663"/>
    </source>
</evidence>
<dbReference type="Proteomes" id="UP001235939">
    <property type="component" value="Chromosome 18"/>
</dbReference>
<keyword evidence="9" id="KW-0862">Zinc</keyword>
<dbReference type="Pfam" id="PF04998">
    <property type="entry name" value="RNA_pol_Rpb1_5"/>
    <property type="match status" value="1"/>
</dbReference>
<dbReference type="InterPro" id="IPR044893">
    <property type="entry name" value="RNA_pol_Rpb1_clamp_domain"/>
</dbReference>
<dbReference type="Pfam" id="PF04997">
    <property type="entry name" value="RNA_pol_Rpb1_1"/>
    <property type="match status" value="1"/>
</dbReference>
<dbReference type="InterPro" id="IPR000684">
    <property type="entry name" value="RNA_pol_II_repeat_euk"/>
</dbReference>
<evidence type="ECO:0000256" key="9">
    <source>
        <dbReference type="ARBA" id="ARBA00022833"/>
    </source>
</evidence>
<dbReference type="InterPro" id="IPR007066">
    <property type="entry name" value="RNA_pol_Rpb1_3"/>
</dbReference>
<dbReference type="Gene3D" id="3.30.1490.180">
    <property type="entry name" value="RNA polymerase ii"/>
    <property type="match status" value="1"/>
</dbReference>
<evidence type="ECO:0000313" key="18">
    <source>
        <dbReference type="Proteomes" id="UP001235939"/>
    </source>
</evidence>
<dbReference type="PROSITE" id="PS00115">
    <property type="entry name" value="RNA_POL_II_REPEAT"/>
    <property type="match status" value="23"/>
</dbReference>
<dbReference type="EMBL" id="CP092880">
    <property type="protein sequence ID" value="UYV79608.1"/>
    <property type="molecule type" value="Genomic_DNA"/>
</dbReference>
<evidence type="ECO:0000256" key="10">
    <source>
        <dbReference type="ARBA" id="ARBA00022842"/>
    </source>
</evidence>
<evidence type="ECO:0000256" key="4">
    <source>
        <dbReference type="ARBA" id="ARBA00022553"/>
    </source>
</evidence>
<dbReference type="InterPro" id="IPR038120">
    <property type="entry name" value="Rpb1_funnel_sf"/>
</dbReference>
<dbReference type="PANTHER" id="PTHR19376">
    <property type="entry name" value="DNA-DIRECTED RNA POLYMERASE"/>
    <property type="match status" value="1"/>
</dbReference>
<name>A0ABY6LEK0_9ARAC</name>
<evidence type="ECO:0000256" key="5">
    <source>
        <dbReference type="ARBA" id="ARBA00022679"/>
    </source>
</evidence>
<dbReference type="PRINTS" id="PR01217">
    <property type="entry name" value="PRICHEXTENSN"/>
</dbReference>
<dbReference type="SUPFAM" id="SSF64484">
    <property type="entry name" value="beta and beta-prime subunits of DNA dependent RNA-polymerase"/>
    <property type="match status" value="1"/>
</dbReference>
<organism evidence="17 18">
    <name type="scientific">Cordylochernes scorpioides</name>
    <dbReference type="NCBI Taxonomy" id="51811"/>
    <lineage>
        <taxon>Eukaryota</taxon>
        <taxon>Metazoa</taxon>
        <taxon>Ecdysozoa</taxon>
        <taxon>Arthropoda</taxon>
        <taxon>Chelicerata</taxon>
        <taxon>Arachnida</taxon>
        <taxon>Pseudoscorpiones</taxon>
        <taxon>Cheliferoidea</taxon>
        <taxon>Chernetidae</taxon>
        <taxon>Cordylochernes</taxon>
    </lineage>
</organism>
<dbReference type="Gene3D" id="1.10.274.100">
    <property type="entry name" value="RNA polymerase Rpb1, domain 3"/>
    <property type="match status" value="1"/>
</dbReference>
<accession>A0ABY6LEK0</accession>
<dbReference type="Pfam" id="PF00623">
    <property type="entry name" value="RNA_pol_Rpb1_2"/>
    <property type="match status" value="1"/>
</dbReference>
<keyword evidence="10" id="KW-0460">Magnesium</keyword>
<gene>
    <name evidence="17" type="ORF">LAZ67_18000021</name>
</gene>
<keyword evidence="5 14" id="KW-0808">Transferase</keyword>
<evidence type="ECO:0000256" key="2">
    <source>
        <dbReference type="ARBA" id="ARBA00006460"/>
    </source>
</evidence>
<evidence type="ECO:0000313" key="17">
    <source>
        <dbReference type="EMBL" id="UYV79608.1"/>
    </source>
</evidence>
<feature type="compositionally biased region" description="Acidic residues" evidence="15">
    <location>
        <begin position="1823"/>
        <end position="1832"/>
    </location>
</feature>
<evidence type="ECO:0000256" key="8">
    <source>
        <dbReference type="ARBA" id="ARBA00022737"/>
    </source>
</evidence>
<dbReference type="Pfam" id="PF05000">
    <property type="entry name" value="RNA_pol_Rpb1_4"/>
    <property type="match status" value="1"/>
</dbReference>
<dbReference type="InterPro" id="IPR045867">
    <property type="entry name" value="DNA-dir_RpoC_beta_prime"/>
</dbReference>
<keyword evidence="4" id="KW-0597">Phosphoprotein</keyword>
<dbReference type="Pfam" id="PF04983">
    <property type="entry name" value="RNA_pol_Rpb1_3"/>
    <property type="match status" value="1"/>
</dbReference>
<dbReference type="NCBIfam" id="NF006336">
    <property type="entry name" value="PRK08566.1"/>
    <property type="match status" value="1"/>
</dbReference>
<dbReference type="InterPro" id="IPR038593">
    <property type="entry name" value="RNA_pol_Rpb1_7_sf"/>
</dbReference>
<comment type="subcellular location">
    <subcellularLocation>
        <location evidence="1">Nucleus</location>
    </subcellularLocation>
</comment>
<evidence type="ECO:0000256" key="11">
    <source>
        <dbReference type="ARBA" id="ARBA00023125"/>
    </source>
</evidence>
<keyword evidence="11" id="KW-0238">DNA-binding</keyword>
<evidence type="ECO:0000256" key="3">
    <source>
        <dbReference type="ARBA" id="ARBA00022478"/>
    </source>
</evidence>
<dbReference type="Gene3D" id="6.20.50.80">
    <property type="match status" value="1"/>
</dbReference>
<dbReference type="Pfam" id="PF04992">
    <property type="entry name" value="RNA_pol_Rpb1_6"/>
    <property type="match status" value="1"/>
</dbReference>
<evidence type="ECO:0000256" key="6">
    <source>
        <dbReference type="ARBA" id="ARBA00022695"/>
    </source>
</evidence>
<keyword evidence="13" id="KW-0539">Nucleus</keyword>
<dbReference type="Gene3D" id="1.10.132.30">
    <property type="match status" value="1"/>
</dbReference>
<dbReference type="Pfam" id="PF04990">
    <property type="entry name" value="RNA_pol_Rpb1_7"/>
    <property type="match status" value="1"/>
</dbReference>
<keyword evidence="12 14" id="KW-0804">Transcription</keyword>
<feature type="domain" description="RNA polymerase N-terminal" evidence="16">
    <location>
        <begin position="228"/>
        <end position="530"/>
    </location>
</feature>